<evidence type="ECO:0000256" key="5">
    <source>
        <dbReference type="ARBA" id="ARBA00022989"/>
    </source>
</evidence>
<dbReference type="InterPro" id="IPR036640">
    <property type="entry name" value="ABC1_TM_sf"/>
</dbReference>
<name>A0A835I3Q7_9MAGN</name>
<evidence type="ECO:0000256" key="1">
    <source>
        <dbReference type="ARBA" id="ARBA00022448"/>
    </source>
</evidence>
<evidence type="ECO:0000256" key="4">
    <source>
        <dbReference type="ARBA" id="ARBA00022840"/>
    </source>
</evidence>
<proteinExistence type="predicted"/>
<feature type="domain" description="ABC transmembrane type-1" evidence="8">
    <location>
        <begin position="82"/>
        <end position="142"/>
    </location>
</feature>
<evidence type="ECO:0000256" key="2">
    <source>
        <dbReference type="ARBA" id="ARBA00022692"/>
    </source>
</evidence>
<dbReference type="Proteomes" id="UP000631114">
    <property type="component" value="Unassembled WGS sequence"/>
</dbReference>
<comment type="caution">
    <text evidence="9">The sequence shown here is derived from an EMBL/GenBank/DDBJ whole genome shotgun (WGS) entry which is preliminary data.</text>
</comment>
<organism evidence="9 10">
    <name type="scientific">Coptis chinensis</name>
    <dbReference type="NCBI Taxonomy" id="261450"/>
    <lineage>
        <taxon>Eukaryota</taxon>
        <taxon>Viridiplantae</taxon>
        <taxon>Streptophyta</taxon>
        <taxon>Embryophyta</taxon>
        <taxon>Tracheophyta</taxon>
        <taxon>Spermatophyta</taxon>
        <taxon>Magnoliopsida</taxon>
        <taxon>Ranunculales</taxon>
        <taxon>Ranunculaceae</taxon>
        <taxon>Coptidoideae</taxon>
        <taxon>Coptis</taxon>
    </lineage>
</organism>
<evidence type="ECO:0000313" key="9">
    <source>
        <dbReference type="EMBL" id="KAF9610711.1"/>
    </source>
</evidence>
<dbReference type="OrthoDB" id="6500128at2759"/>
<dbReference type="InterPro" id="IPR050173">
    <property type="entry name" value="ABC_transporter_C-like"/>
</dbReference>
<accession>A0A835I3Q7</accession>
<keyword evidence="1" id="KW-0813">Transport</keyword>
<keyword evidence="4" id="KW-0067">ATP-binding</keyword>
<evidence type="ECO:0000256" key="7">
    <source>
        <dbReference type="SAM" id="Phobius"/>
    </source>
</evidence>
<evidence type="ECO:0000256" key="3">
    <source>
        <dbReference type="ARBA" id="ARBA00022741"/>
    </source>
</evidence>
<evidence type="ECO:0000256" key="6">
    <source>
        <dbReference type="ARBA" id="ARBA00023136"/>
    </source>
</evidence>
<dbReference type="PANTHER" id="PTHR24223">
    <property type="entry name" value="ATP-BINDING CASSETTE SUB-FAMILY C"/>
    <property type="match status" value="1"/>
</dbReference>
<feature type="transmembrane region" description="Helical" evidence="7">
    <location>
        <begin position="71"/>
        <end position="99"/>
    </location>
</feature>
<sequence length="209" mass="23297">MRDGVIVQSGKYNDLLEPETSLSIVANGRNKSLGHSESQKGTSKFIEDEERETGHVSFRVYKTYSTEAYGWWGSVAVLLMSLLWRLSLMAAVLCVFVLIRNTFVTYVGLETAQILCKQILHSILSAPMSFFGTTPSGRSLSREVLSNLINRQACLSGSRSLQPLVQYESHVDLFVEGGPNCKEMEMLLKHLPKGYAKGSQEEVVESREV</sequence>
<dbReference type="GO" id="GO:0005524">
    <property type="term" value="F:ATP binding"/>
    <property type="evidence" value="ECO:0007669"/>
    <property type="project" value="UniProtKB-KW"/>
</dbReference>
<keyword evidence="2 7" id="KW-0812">Transmembrane</keyword>
<dbReference type="EMBL" id="JADFTS010000004">
    <property type="protein sequence ID" value="KAF9610711.1"/>
    <property type="molecule type" value="Genomic_DNA"/>
</dbReference>
<protein>
    <recommendedName>
        <fullName evidence="8">ABC transmembrane type-1 domain-containing protein</fullName>
    </recommendedName>
</protein>
<keyword evidence="5 7" id="KW-1133">Transmembrane helix</keyword>
<keyword evidence="3" id="KW-0547">Nucleotide-binding</keyword>
<keyword evidence="6 7" id="KW-0472">Membrane</keyword>
<dbReference type="Pfam" id="PF00664">
    <property type="entry name" value="ABC_membrane"/>
    <property type="match status" value="1"/>
</dbReference>
<dbReference type="InterPro" id="IPR011527">
    <property type="entry name" value="ABC1_TM_dom"/>
</dbReference>
<evidence type="ECO:0000259" key="8">
    <source>
        <dbReference type="Pfam" id="PF00664"/>
    </source>
</evidence>
<reference evidence="9 10" key="1">
    <citation type="submission" date="2020-10" db="EMBL/GenBank/DDBJ databases">
        <title>The Coptis chinensis genome and diversification of protoberbering-type alkaloids.</title>
        <authorList>
            <person name="Wang B."/>
            <person name="Shu S."/>
            <person name="Song C."/>
            <person name="Liu Y."/>
        </authorList>
    </citation>
    <scope>NUCLEOTIDE SEQUENCE [LARGE SCALE GENOMIC DNA]</scope>
    <source>
        <strain evidence="9">HL-2020</strain>
        <tissue evidence="9">Leaf</tissue>
    </source>
</reference>
<evidence type="ECO:0000313" key="10">
    <source>
        <dbReference type="Proteomes" id="UP000631114"/>
    </source>
</evidence>
<dbReference type="AlphaFoldDB" id="A0A835I3Q7"/>
<dbReference type="Gene3D" id="1.20.1560.10">
    <property type="entry name" value="ABC transporter type 1, transmembrane domain"/>
    <property type="match status" value="1"/>
</dbReference>
<dbReference type="PANTHER" id="PTHR24223:SF362">
    <property type="entry name" value="ABC TRANSPORTER C FAMILY MEMBER 4"/>
    <property type="match status" value="1"/>
</dbReference>
<dbReference type="SUPFAM" id="SSF90123">
    <property type="entry name" value="ABC transporter transmembrane region"/>
    <property type="match status" value="1"/>
</dbReference>
<dbReference type="GO" id="GO:0016020">
    <property type="term" value="C:membrane"/>
    <property type="evidence" value="ECO:0007669"/>
    <property type="project" value="InterPro"/>
</dbReference>
<dbReference type="GO" id="GO:0140359">
    <property type="term" value="F:ABC-type transporter activity"/>
    <property type="evidence" value="ECO:0007669"/>
    <property type="project" value="InterPro"/>
</dbReference>
<gene>
    <name evidence="9" type="ORF">IFM89_024408</name>
</gene>
<keyword evidence="10" id="KW-1185">Reference proteome</keyword>